<dbReference type="Gene3D" id="3.30.1360.120">
    <property type="entry name" value="Probable tRNA modification gtpase trme, domain 1"/>
    <property type="match status" value="1"/>
</dbReference>
<dbReference type="SUPFAM" id="SSF103025">
    <property type="entry name" value="Folate-binding domain"/>
    <property type="match status" value="1"/>
</dbReference>
<organism evidence="2 3">
    <name type="scientific">Duganella guangzhouensis</name>
    <dbReference type="NCBI Taxonomy" id="2666084"/>
    <lineage>
        <taxon>Bacteria</taxon>
        <taxon>Pseudomonadati</taxon>
        <taxon>Pseudomonadota</taxon>
        <taxon>Betaproteobacteria</taxon>
        <taxon>Burkholderiales</taxon>
        <taxon>Oxalobacteraceae</taxon>
        <taxon>Telluria group</taxon>
        <taxon>Duganella</taxon>
    </lineage>
</organism>
<dbReference type="Pfam" id="PF01571">
    <property type="entry name" value="GCV_T"/>
    <property type="match status" value="1"/>
</dbReference>
<dbReference type="InterPro" id="IPR027266">
    <property type="entry name" value="TrmE/GcvT-like"/>
</dbReference>
<dbReference type="RefSeq" id="WP_154372186.1">
    <property type="nucleotide sequence ID" value="NZ_WKJK01000001.1"/>
</dbReference>
<evidence type="ECO:0000313" key="2">
    <source>
        <dbReference type="EMBL" id="MRW88528.1"/>
    </source>
</evidence>
<evidence type="ECO:0000313" key="3">
    <source>
        <dbReference type="Proteomes" id="UP000433309"/>
    </source>
</evidence>
<feature type="domain" description="GCVT N-terminal" evidence="1">
    <location>
        <begin position="47"/>
        <end position="259"/>
    </location>
</feature>
<keyword evidence="3" id="KW-1185">Reference proteome</keyword>
<proteinExistence type="predicted"/>
<keyword evidence="2" id="KW-0808">Transferase</keyword>
<sequence>MKIENKQQSAPNLEEAMQQAGGPMKLLWKPNNKLHAVPVVQPEYAGWRLEQAAYGDGAAFSDLSHHMSDLFIEGPDAQRLLMDVSANDYQNFVDGQAKQFIPVTAQGLLITDGILMRDHANKYVLSGVPASQNWVRYHGLKGKYDVEFEIDPDSGTRKGGDPKLFRFQVQGARALEVVERCFGGPLPKTKFFHSTEVSLGGRSFRAFRHGMAGTPGYEFIGNWEDGQFVKDALFKAGEPSGMLHIGGKAYFTNGIESGWIPTPTPAIYTAPELEDYRRFISLFSFEGMRGIHGSYYSDNIEDYYLSPFELGYGKSIAFNHDFIGREALERAREQQLRTKVTLVFNPDDVRKVFGDDTGFLLSYARFRVEAGAELAGMTFYTAFIDPAKTILSLAVVSDKFAKPGTEVTVSWGEHPGPGTDPNADLGFPKLRATVQPSPYSEIARTTYRNNN</sequence>
<dbReference type="Proteomes" id="UP000433309">
    <property type="component" value="Unassembled WGS sequence"/>
</dbReference>
<dbReference type="AlphaFoldDB" id="A0A6I2KSA5"/>
<gene>
    <name evidence="2" type="ORF">GJ699_00855</name>
</gene>
<comment type="caution">
    <text evidence="2">The sequence shown here is derived from an EMBL/GenBank/DDBJ whole genome shotgun (WGS) entry which is preliminary data.</text>
</comment>
<dbReference type="GO" id="GO:0016740">
    <property type="term" value="F:transferase activity"/>
    <property type="evidence" value="ECO:0007669"/>
    <property type="project" value="UniProtKB-KW"/>
</dbReference>
<reference evidence="2 3" key="1">
    <citation type="submission" date="2019-11" db="EMBL/GenBank/DDBJ databases">
        <title>Novel species isolated from a subtropical stream in China.</title>
        <authorList>
            <person name="Lu H."/>
        </authorList>
    </citation>
    <scope>NUCLEOTIDE SEQUENCE [LARGE SCALE GENOMIC DNA]</scope>
    <source>
        <strain evidence="2 3">FT80W</strain>
    </source>
</reference>
<dbReference type="EMBL" id="WKJK01000001">
    <property type="protein sequence ID" value="MRW88528.1"/>
    <property type="molecule type" value="Genomic_DNA"/>
</dbReference>
<evidence type="ECO:0000259" key="1">
    <source>
        <dbReference type="Pfam" id="PF01571"/>
    </source>
</evidence>
<name>A0A6I2KSA5_9BURK</name>
<protein>
    <submittedName>
        <fullName evidence="2">Aminomethyl transferase family protein</fullName>
    </submittedName>
</protein>
<accession>A0A6I2KSA5</accession>
<dbReference type="InterPro" id="IPR006222">
    <property type="entry name" value="GCVT_N"/>
</dbReference>